<proteinExistence type="predicted"/>
<keyword evidence="1" id="KW-0479">Metal-binding</keyword>
<reference evidence="7" key="1">
    <citation type="journal article" date="2019" name="bioRxiv">
        <title>The Genome of the Zebra Mussel, Dreissena polymorpha: A Resource for Invasive Species Research.</title>
        <authorList>
            <person name="McCartney M.A."/>
            <person name="Auch B."/>
            <person name="Kono T."/>
            <person name="Mallez S."/>
            <person name="Zhang Y."/>
            <person name="Obille A."/>
            <person name="Becker A."/>
            <person name="Abrahante J.E."/>
            <person name="Garbe J."/>
            <person name="Badalamenti J.P."/>
            <person name="Herman A."/>
            <person name="Mangelson H."/>
            <person name="Liachko I."/>
            <person name="Sullivan S."/>
            <person name="Sone E.D."/>
            <person name="Koren S."/>
            <person name="Silverstein K.A.T."/>
            <person name="Beckman K.B."/>
            <person name="Gohl D.M."/>
        </authorList>
    </citation>
    <scope>NUCLEOTIDE SEQUENCE</scope>
    <source>
        <strain evidence="7">Duluth1</strain>
        <tissue evidence="7">Whole animal</tissue>
    </source>
</reference>
<evidence type="ECO:0000313" key="7">
    <source>
        <dbReference type="EMBL" id="KAH3863864.1"/>
    </source>
</evidence>
<dbReference type="PROSITE" id="PS50157">
    <property type="entry name" value="ZINC_FINGER_C2H2_2"/>
    <property type="match status" value="1"/>
</dbReference>
<evidence type="ECO:0000256" key="2">
    <source>
        <dbReference type="ARBA" id="ARBA00022737"/>
    </source>
</evidence>
<keyword evidence="2" id="KW-0677">Repeat</keyword>
<dbReference type="FunFam" id="3.30.160.60:FF:000072">
    <property type="entry name" value="zinc finger protein 143 isoform X1"/>
    <property type="match status" value="1"/>
</dbReference>
<dbReference type="EMBL" id="JAIWYP010000002">
    <property type="protein sequence ID" value="KAH3863864.1"/>
    <property type="molecule type" value="Genomic_DNA"/>
</dbReference>
<evidence type="ECO:0000259" key="6">
    <source>
        <dbReference type="PROSITE" id="PS50157"/>
    </source>
</evidence>
<keyword evidence="8" id="KW-1185">Reference proteome</keyword>
<dbReference type="InterPro" id="IPR036236">
    <property type="entry name" value="Znf_C2H2_sf"/>
</dbReference>
<dbReference type="PROSITE" id="PS00028">
    <property type="entry name" value="ZINC_FINGER_C2H2_1"/>
    <property type="match status" value="1"/>
</dbReference>
<feature type="domain" description="C2H2-type" evidence="6">
    <location>
        <begin position="39"/>
        <end position="66"/>
    </location>
</feature>
<accession>A0A9D4RD48</accession>
<dbReference type="InterPro" id="IPR013087">
    <property type="entry name" value="Znf_C2H2_type"/>
</dbReference>
<dbReference type="SUPFAM" id="SSF57667">
    <property type="entry name" value="beta-beta-alpha zinc fingers"/>
    <property type="match status" value="1"/>
</dbReference>
<dbReference type="Gene3D" id="3.30.160.60">
    <property type="entry name" value="Classic Zinc Finger"/>
    <property type="match status" value="1"/>
</dbReference>
<evidence type="ECO:0000313" key="8">
    <source>
        <dbReference type="Proteomes" id="UP000828390"/>
    </source>
</evidence>
<comment type="caution">
    <text evidence="7">The sequence shown here is derived from an EMBL/GenBank/DDBJ whole genome shotgun (WGS) entry which is preliminary data.</text>
</comment>
<evidence type="ECO:0000256" key="1">
    <source>
        <dbReference type="ARBA" id="ARBA00022723"/>
    </source>
</evidence>
<dbReference type="AlphaFoldDB" id="A0A9D4RD48"/>
<keyword evidence="4" id="KW-0862">Zinc</keyword>
<organism evidence="7 8">
    <name type="scientific">Dreissena polymorpha</name>
    <name type="common">Zebra mussel</name>
    <name type="synonym">Mytilus polymorpha</name>
    <dbReference type="NCBI Taxonomy" id="45954"/>
    <lineage>
        <taxon>Eukaryota</taxon>
        <taxon>Metazoa</taxon>
        <taxon>Spiralia</taxon>
        <taxon>Lophotrochozoa</taxon>
        <taxon>Mollusca</taxon>
        <taxon>Bivalvia</taxon>
        <taxon>Autobranchia</taxon>
        <taxon>Heteroconchia</taxon>
        <taxon>Euheterodonta</taxon>
        <taxon>Imparidentia</taxon>
        <taxon>Neoheterodontei</taxon>
        <taxon>Myida</taxon>
        <taxon>Dreissenoidea</taxon>
        <taxon>Dreissenidae</taxon>
        <taxon>Dreissena</taxon>
    </lineage>
</organism>
<sequence length="73" mass="8170">MDAVAVRTPTHVFRDAQTAVKQLMELMHGNDGGEADTRVSCPVCQKNFSNTSYLKMHIRNHTGEQSVAFLKLH</sequence>
<dbReference type="GO" id="GO:0008270">
    <property type="term" value="F:zinc ion binding"/>
    <property type="evidence" value="ECO:0007669"/>
    <property type="project" value="UniProtKB-KW"/>
</dbReference>
<keyword evidence="3 5" id="KW-0863">Zinc-finger</keyword>
<dbReference type="Proteomes" id="UP000828390">
    <property type="component" value="Unassembled WGS sequence"/>
</dbReference>
<evidence type="ECO:0000256" key="5">
    <source>
        <dbReference type="PROSITE-ProRule" id="PRU00042"/>
    </source>
</evidence>
<name>A0A9D4RD48_DREPO</name>
<evidence type="ECO:0000256" key="3">
    <source>
        <dbReference type="ARBA" id="ARBA00022771"/>
    </source>
</evidence>
<evidence type="ECO:0000256" key="4">
    <source>
        <dbReference type="ARBA" id="ARBA00022833"/>
    </source>
</evidence>
<protein>
    <recommendedName>
        <fullName evidence="6">C2H2-type domain-containing protein</fullName>
    </recommendedName>
</protein>
<gene>
    <name evidence="7" type="ORF">DPMN_026868</name>
</gene>
<reference evidence="7" key="2">
    <citation type="submission" date="2020-11" db="EMBL/GenBank/DDBJ databases">
        <authorList>
            <person name="McCartney M.A."/>
            <person name="Auch B."/>
            <person name="Kono T."/>
            <person name="Mallez S."/>
            <person name="Becker A."/>
            <person name="Gohl D.M."/>
            <person name="Silverstein K.A.T."/>
            <person name="Koren S."/>
            <person name="Bechman K.B."/>
            <person name="Herman A."/>
            <person name="Abrahante J.E."/>
            <person name="Garbe J."/>
        </authorList>
    </citation>
    <scope>NUCLEOTIDE SEQUENCE</scope>
    <source>
        <strain evidence="7">Duluth1</strain>
        <tissue evidence="7">Whole animal</tissue>
    </source>
</reference>
<dbReference type="Pfam" id="PF00096">
    <property type="entry name" value="zf-C2H2"/>
    <property type="match status" value="1"/>
</dbReference>